<dbReference type="Pfam" id="PF00075">
    <property type="entry name" value="RNase_H"/>
    <property type="match status" value="1"/>
</dbReference>
<sequence>MRGILSPSHRTSATGVLQSSQLTIHCSGIRKKHKSPAKAKMISLELLMAFIRDYIIDHSAAVSENQHREQEQTLTPNPTQNATATAATTIVTTVATTEYEPSESAVNKRKTHPIASPLTAAQQKSLKQDLRLEAKRRKVANHKIYHHELENGFYGDLISLHYEDAIATAQHAHTLPLTEGKYHFHNFWVDASGCQGSAGAAIAYKDPQDGEEWMDLGYAIADLKGEKRVEMSELFAIGAALKLALARIGKRIAVAEGMEEHAVTVFSDSMSALGMIRRWANWWSQGEADRSAFGEIAKDVCGLSRQLFDLGVKVRVYWVPAHCGVCIAGHKRADVLSKAAARHVKLLEQRDAMFSADGVVQLVDSGFLKTLHLLADE</sequence>
<evidence type="ECO:0000313" key="4">
    <source>
        <dbReference type="Proteomes" id="UP000179179"/>
    </source>
</evidence>
<name>A0A1F8ADI6_9EURO</name>
<comment type="caution">
    <text evidence="3">The sequence shown here is derived from an EMBL/GenBank/DDBJ whole genome shotgun (WGS) entry which is preliminary data.</text>
</comment>
<feature type="region of interest" description="Disordered" evidence="1">
    <location>
        <begin position="63"/>
        <end position="85"/>
    </location>
</feature>
<accession>A0A1F8ADI6</accession>
<evidence type="ECO:0000313" key="3">
    <source>
        <dbReference type="EMBL" id="OGM49425.1"/>
    </source>
</evidence>
<feature type="domain" description="RNase H type-1" evidence="2">
    <location>
        <begin position="181"/>
        <end position="342"/>
    </location>
</feature>
<dbReference type="RefSeq" id="XP_022393142.1">
    <property type="nucleotide sequence ID" value="XM_022530685.1"/>
</dbReference>
<dbReference type="InterPro" id="IPR012337">
    <property type="entry name" value="RNaseH-like_sf"/>
</dbReference>
<organism evidence="3 4">
    <name type="scientific">Aspergillus bombycis</name>
    <dbReference type="NCBI Taxonomy" id="109264"/>
    <lineage>
        <taxon>Eukaryota</taxon>
        <taxon>Fungi</taxon>
        <taxon>Dikarya</taxon>
        <taxon>Ascomycota</taxon>
        <taxon>Pezizomycotina</taxon>
        <taxon>Eurotiomycetes</taxon>
        <taxon>Eurotiomycetidae</taxon>
        <taxon>Eurotiales</taxon>
        <taxon>Aspergillaceae</taxon>
        <taxon>Aspergillus</taxon>
    </lineage>
</organism>
<evidence type="ECO:0000259" key="2">
    <source>
        <dbReference type="PROSITE" id="PS50879"/>
    </source>
</evidence>
<reference evidence="3 4" key="1">
    <citation type="journal article" date="2016" name="Genome Biol. Evol.">
        <title>Draft genome sequence of an aflatoxigenic Aspergillus species, A. bombycis.</title>
        <authorList>
            <person name="Moore G.G."/>
            <person name="Mack B.M."/>
            <person name="Beltz S.B."/>
            <person name="Gilbert M.K."/>
        </authorList>
    </citation>
    <scope>NUCLEOTIDE SEQUENCE [LARGE SCALE GENOMIC DNA]</scope>
    <source>
        <strain evidence="4">NRRL 26010</strain>
    </source>
</reference>
<dbReference type="CDD" id="cd09276">
    <property type="entry name" value="Rnase_HI_RT_non_LTR"/>
    <property type="match status" value="1"/>
</dbReference>
<dbReference type="GO" id="GO:0004523">
    <property type="term" value="F:RNA-DNA hybrid ribonuclease activity"/>
    <property type="evidence" value="ECO:0007669"/>
    <property type="project" value="InterPro"/>
</dbReference>
<keyword evidence="4" id="KW-1185">Reference proteome</keyword>
<dbReference type="OrthoDB" id="3548481at2759"/>
<dbReference type="PROSITE" id="PS50879">
    <property type="entry name" value="RNASE_H_1"/>
    <property type="match status" value="1"/>
</dbReference>
<dbReference type="InterPro" id="IPR036397">
    <property type="entry name" value="RNaseH_sf"/>
</dbReference>
<evidence type="ECO:0000256" key="1">
    <source>
        <dbReference type="SAM" id="MobiDB-lite"/>
    </source>
</evidence>
<dbReference type="GeneID" id="34446945"/>
<dbReference type="GO" id="GO:0003676">
    <property type="term" value="F:nucleic acid binding"/>
    <property type="evidence" value="ECO:0007669"/>
    <property type="project" value="InterPro"/>
</dbReference>
<protein>
    <recommendedName>
        <fullName evidence="2">RNase H type-1 domain-containing protein</fullName>
    </recommendedName>
</protein>
<dbReference type="AlphaFoldDB" id="A0A1F8ADI6"/>
<dbReference type="SUPFAM" id="SSF53098">
    <property type="entry name" value="Ribonuclease H-like"/>
    <property type="match status" value="1"/>
</dbReference>
<proteinExistence type="predicted"/>
<feature type="compositionally biased region" description="Low complexity" evidence="1">
    <location>
        <begin position="72"/>
        <end position="85"/>
    </location>
</feature>
<dbReference type="EMBL" id="LYCR01000009">
    <property type="protein sequence ID" value="OGM49425.1"/>
    <property type="molecule type" value="Genomic_DNA"/>
</dbReference>
<dbReference type="InterPro" id="IPR002156">
    <property type="entry name" value="RNaseH_domain"/>
</dbReference>
<feature type="region of interest" description="Disordered" evidence="1">
    <location>
        <begin position="98"/>
        <end position="126"/>
    </location>
</feature>
<dbReference type="STRING" id="109264.A0A1F8ADI6"/>
<dbReference type="Gene3D" id="3.30.420.10">
    <property type="entry name" value="Ribonuclease H-like superfamily/Ribonuclease H"/>
    <property type="match status" value="1"/>
</dbReference>
<gene>
    <name evidence="3" type="ORF">ABOM_003555</name>
</gene>
<dbReference type="Proteomes" id="UP000179179">
    <property type="component" value="Unassembled WGS sequence"/>
</dbReference>